<dbReference type="PANTHER" id="PTHR11102">
    <property type="entry name" value="SEL-1-LIKE PROTEIN"/>
    <property type="match status" value="1"/>
</dbReference>
<reference evidence="4" key="1">
    <citation type="submission" date="2021-01" db="EMBL/GenBank/DDBJ databases">
        <authorList>
            <person name="Corre E."/>
            <person name="Pelletier E."/>
            <person name="Niang G."/>
            <person name="Scheremetjew M."/>
            <person name="Finn R."/>
            <person name="Kale V."/>
            <person name="Holt S."/>
            <person name="Cochrane G."/>
            <person name="Meng A."/>
            <person name="Brown T."/>
            <person name="Cohen L."/>
        </authorList>
    </citation>
    <scope>NUCLEOTIDE SEQUENCE</scope>
    <source>
        <strain evidence="4">308</strain>
    </source>
</reference>
<dbReference type="PANTHER" id="PTHR11102:SF160">
    <property type="entry name" value="ERAD-ASSOCIATED E3 UBIQUITIN-PROTEIN LIGASE COMPONENT HRD3"/>
    <property type="match status" value="1"/>
</dbReference>
<dbReference type="EMBL" id="HBFR01021352">
    <property type="protein sequence ID" value="CAD8888182.1"/>
    <property type="molecule type" value="Transcribed_RNA"/>
</dbReference>
<dbReference type="Gene3D" id="1.25.40.10">
    <property type="entry name" value="Tetratricopeptide repeat domain"/>
    <property type="match status" value="2"/>
</dbReference>
<accession>A0A7S1BI09</accession>
<name>A0A7S1BI09_9STRA</name>
<dbReference type="SMART" id="SM00671">
    <property type="entry name" value="SEL1"/>
    <property type="match status" value="4"/>
</dbReference>
<comment type="similarity">
    <text evidence="1">Belongs to the sel-1 family.</text>
</comment>
<sequence length="430" mass="47058">MKHVPGLISSIFFLLTMAAGGTSDSDGPEGGAQNIRRVAGGETEDFLPLAEPYGISPPAPGGDGDRGGMLTAEQYALLHRRALRTHPGAPSDASYFMGLAHLYGLVPATRASRGQRDGGEEDGRRTAAWWFERAARSGHVEATFAMGLLMYRRGSEAAPYTTEPIRASAFRDLTASIRYFRSAESRRPDFGWGSFWLARALYERMAVGKEEMHSKYNGSNEMADVSSERILEISNRPKDQNSSRIENFNRNETLMEISKLFQTAAAKGVTDAFFYLGVFQEYGLSVPEMEDNDGPLPISSDSAASLYRKAAQNGNAAASYHLALMYLEGRGVDKNGALAAEFFRRAADAGHVPSLRYLALLSLEGTVTRWRDGIPDYGMALYWYSMCAESGNFIAQQCEKEKTIINDAIRSTSIDAVNVSQQKLGLNAST</sequence>
<evidence type="ECO:0000256" key="1">
    <source>
        <dbReference type="ARBA" id="ARBA00038101"/>
    </source>
</evidence>
<feature type="region of interest" description="Disordered" evidence="2">
    <location>
        <begin position="49"/>
        <end position="68"/>
    </location>
</feature>
<feature type="chain" id="PRO_5031262666" evidence="3">
    <location>
        <begin position="24"/>
        <end position="430"/>
    </location>
</feature>
<feature type="signal peptide" evidence="3">
    <location>
        <begin position="1"/>
        <end position="23"/>
    </location>
</feature>
<dbReference type="InterPro" id="IPR050767">
    <property type="entry name" value="Sel1_AlgK"/>
</dbReference>
<evidence type="ECO:0000256" key="3">
    <source>
        <dbReference type="SAM" id="SignalP"/>
    </source>
</evidence>
<evidence type="ECO:0000256" key="2">
    <source>
        <dbReference type="SAM" id="MobiDB-lite"/>
    </source>
</evidence>
<keyword evidence="3" id="KW-0732">Signal</keyword>
<dbReference type="SUPFAM" id="SSF81901">
    <property type="entry name" value="HCP-like"/>
    <property type="match status" value="1"/>
</dbReference>
<dbReference type="InterPro" id="IPR011990">
    <property type="entry name" value="TPR-like_helical_dom_sf"/>
</dbReference>
<evidence type="ECO:0000313" key="4">
    <source>
        <dbReference type="EMBL" id="CAD8888182.1"/>
    </source>
</evidence>
<gene>
    <name evidence="4" type="ORF">CHYS00102_LOCUS15380</name>
</gene>
<dbReference type="Pfam" id="PF08238">
    <property type="entry name" value="Sel1"/>
    <property type="match status" value="4"/>
</dbReference>
<dbReference type="InterPro" id="IPR006597">
    <property type="entry name" value="Sel1-like"/>
</dbReference>
<organism evidence="4">
    <name type="scientific">Corethron hystrix</name>
    <dbReference type="NCBI Taxonomy" id="216773"/>
    <lineage>
        <taxon>Eukaryota</taxon>
        <taxon>Sar</taxon>
        <taxon>Stramenopiles</taxon>
        <taxon>Ochrophyta</taxon>
        <taxon>Bacillariophyta</taxon>
        <taxon>Coscinodiscophyceae</taxon>
        <taxon>Corethrophycidae</taxon>
        <taxon>Corethrales</taxon>
        <taxon>Corethraceae</taxon>
        <taxon>Corethron</taxon>
    </lineage>
</organism>
<protein>
    <submittedName>
        <fullName evidence="4">Uncharacterized protein</fullName>
    </submittedName>
</protein>
<proteinExistence type="inferred from homology"/>
<dbReference type="AlphaFoldDB" id="A0A7S1BI09"/>